<sequence>MLPDLKVANRLVERVESTRLVFRVFDDNSHQSYSPITGFTAEANIIDPSNLTSVSRSVERRVDFYSYHATPWISTSRRWLWAVWEANRRSNRAVRANHPNPNVRIAVIDLNACLNASKGISIPALGYNNLPFIHALSGLGNAEVKFQRFADMADEILIYQKVPASAVISIWPFDSCMSTLPSQFTHSLPPAISEQACREFRSNHKTVGDRFLEEWRDGEWDAGQVGELSATAALILLHDAHTRLVGEIGTTVKTAWVNVTRDAYTPVRRSARILSRMKGLEGDSNQRSDLGEDHLSPFPQTYVELLAHKTVDKLLDSNDSLCRSTIEAAMTQVVMNTPCGTDSGRSTYEKFLRHKKSVMAQVTNYIPANGLFIQIRRMRREVDRFRSVSLELARTVPLGLLDELHVTRVDWGTIKCRILESILATLAPLYKKLDALLIEPILRNELVDQAEAYHMDAGKKWLTKEIEYPLWWEQCGMQKSLVEHRPDARAWPESSNRGI</sequence>
<reference evidence="2 3" key="1">
    <citation type="submission" date="2015-07" db="EMBL/GenBank/DDBJ databases">
        <authorList>
            <person name="Noorani M."/>
        </authorList>
    </citation>
    <scope>NUCLEOTIDE SEQUENCE [LARGE SCALE GENOMIC DNA]</scope>
    <source>
        <strain evidence="2">BBA 69670</strain>
    </source>
</reference>
<dbReference type="Proteomes" id="UP000044841">
    <property type="component" value="Unassembled WGS sequence"/>
</dbReference>
<keyword evidence="2" id="KW-0808">Transferase</keyword>
<protein>
    <submittedName>
        <fullName evidence="2">Apolipoprotein N-acyltransferase</fullName>
    </submittedName>
</protein>
<dbReference type="EMBL" id="CYGV01001239">
    <property type="protein sequence ID" value="CUA71463.1"/>
    <property type="molecule type" value="Genomic_DNA"/>
</dbReference>
<dbReference type="GO" id="GO:0016746">
    <property type="term" value="F:acyltransferase activity"/>
    <property type="evidence" value="ECO:0007669"/>
    <property type="project" value="UniProtKB-KW"/>
</dbReference>
<evidence type="ECO:0000313" key="2">
    <source>
        <dbReference type="EMBL" id="CUA71463.1"/>
    </source>
</evidence>
<organism evidence="2 3">
    <name type="scientific">Rhizoctonia solani</name>
    <dbReference type="NCBI Taxonomy" id="456999"/>
    <lineage>
        <taxon>Eukaryota</taxon>
        <taxon>Fungi</taxon>
        <taxon>Dikarya</taxon>
        <taxon>Basidiomycota</taxon>
        <taxon>Agaricomycotina</taxon>
        <taxon>Agaricomycetes</taxon>
        <taxon>Cantharellales</taxon>
        <taxon>Ceratobasidiaceae</taxon>
        <taxon>Rhizoctonia</taxon>
    </lineage>
</organism>
<keyword evidence="2" id="KW-0449">Lipoprotein</keyword>
<name>A0A0K6FZD1_9AGAM</name>
<proteinExistence type="predicted"/>
<gene>
    <name evidence="2" type="ORF">RSOLAG22IIIB_09580</name>
</gene>
<keyword evidence="2" id="KW-0012">Acyltransferase</keyword>
<dbReference type="Pfam" id="PF24494">
    <property type="entry name" value="DUF7587"/>
    <property type="match status" value="1"/>
</dbReference>
<evidence type="ECO:0000313" key="3">
    <source>
        <dbReference type="Proteomes" id="UP000044841"/>
    </source>
</evidence>
<dbReference type="AlphaFoldDB" id="A0A0K6FZD1"/>
<dbReference type="InterPro" id="IPR056009">
    <property type="entry name" value="DUF7587"/>
</dbReference>
<accession>A0A0K6FZD1</accession>
<evidence type="ECO:0000259" key="1">
    <source>
        <dbReference type="Pfam" id="PF24494"/>
    </source>
</evidence>
<feature type="domain" description="DUF7587" evidence="1">
    <location>
        <begin position="18"/>
        <end position="174"/>
    </location>
</feature>
<keyword evidence="3" id="KW-1185">Reference proteome</keyword>